<name>A0AAV7RFS1_PLEWA</name>
<sequence length="75" mass="8326">MSNMRESNPAPGRGWGKPYCTPAHRREKAKGLRSVEQKVRLLTPDAQTGKCRSDASETVEPLGKGARVRQGIERH</sequence>
<gene>
    <name evidence="2" type="ORF">NDU88_003061</name>
</gene>
<evidence type="ECO:0000313" key="3">
    <source>
        <dbReference type="Proteomes" id="UP001066276"/>
    </source>
</evidence>
<evidence type="ECO:0000313" key="2">
    <source>
        <dbReference type="EMBL" id="KAJ1150266.1"/>
    </source>
</evidence>
<dbReference type="EMBL" id="JANPWB010000009">
    <property type="protein sequence ID" value="KAJ1150266.1"/>
    <property type="molecule type" value="Genomic_DNA"/>
</dbReference>
<keyword evidence="3" id="KW-1185">Reference proteome</keyword>
<evidence type="ECO:0000256" key="1">
    <source>
        <dbReference type="SAM" id="MobiDB-lite"/>
    </source>
</evidence>
<dbReference type="AlphaFoldDB" id="A0AAV7RFS1"/>
<reference evidence="2" key="1">
    <citation type="journal article" date="2022" name="bioRxiv">
        <title>Sequencing and chromosome-scale assembly of the giantPleurodeles waltlgenome.</title>
        <authorList>
            <person name="Brown T."/>
            <person name="Elewa A."/>
            <person name="Iarovenko S."/>
            <person name="Subramanian E."/>
            <person name="Araus A.J."/>
            <person name="Petzold A."/>
            <person name="Susuki M."/>
            <person name="Suzuki K.-i.T."/>
            <person name="Hayashi T."/>
            <person name="Toyoda A."/>
            <person name="Oliveira C."/>
            <person name="Osipova E."/>
            <person name="Leigh N.D."/>
            <person name="Simon A."/>
            <person name="Yun M.H."/>
        </authorList>
    </citation>
    <scope>NUCLEOTIDE SEQUENCE</scope>
    <source>
        <strain evidence="2">20211129_DDA</strain>
        <tissue evidence="2">Liver</tissue>
    </source>
</reference>
<dbReference type="Proteomes" id="UP001066276">
    <property type="component" value="Chromosome 5"/>
</dbReference>
<protein>
    <submittedName>
        <fullName evidence="2">Uncharacterized protein</fullName>
    </submittedName>
</protein>
<accession>A0AAV7RFS1</accession>
<feature type="region of interest" description="Disordered" evidence="1">
    <location>
        <begin position="1"/>
        <end position="75"/>
    </location>
</feature>
<feature type="compositionally biased region" description="Basic and acidic residues" evidence="1">
    <location>
        <begin position="29"/>
        <end position="39"/>
    </location>
</feature>
<proteinExistence type="predicted"/>
<organism evidence="2 3">
    <name type="scientific">Pleurodeles waltl</name>
    <name type="common">Iberian ribbed newt</name>
    <dbReference type="NCBI Taxonomy" id="8319"/>
    <lineage>
        <taxon>Eukaryota</taxon>
        <taxon>Metazoa</taxon>
        <taxon>Chordata</taxon>
        <taxon>Craniata</taxon>
        <taxon>Vertebrata</taxon>
        <taxon>Euteleostomi</taxon>
        <taxon>Amphibia</taxon>
        <taxon>Batrachia</taxon>
        <taxon>Caudata</taxon>
        <taxon>Salamandroidea</taxon>
        <taxon>Salamandridae</taxon>
        <taxon>Pleurodelinae</taxon>
        <taxon>Pleurodeles</taxon>
    </lineage>
</organism>
<comment type="caution">
    <text evidence="2">The sequence shown here is derived from an EMBL/GenBank/DDBJ whole genome shotgun (WGS) entry which is preliminary data.</text>
</comment>